<organism evidence="1 2">
    <name type="scientific">Malus baccata</name>
    <name type="common">Siberian crab apple</name>
    <name type="synonym">Pyrus baccata</name>
    <dbReference type="NCBI Taxonomy" id="106549"/>
    <lineage>
        <taxon>Eukaryota</taxon>
        <taxon>Viridiplantae</taxon>
        <taxon>Streptophyta</taxon>
        <taxon>Embryophyta</taxon>
        <taxon>Tracheophyta</taxon>
        <taxon>Spermatophyta</taxon>
        <taxon>Magnoliopsida</taxon>
        <taxon>eudicotyledons</taxon>
        <taxon>Gunneridae</taxon>
        <taxon>Pentapetalae</taxon>
        <taxon>rosids</taxon>
        <taxon>fabids</taxon>
        <taxon>Rosales</taxon>
        <taxon>Rosaceae</taxon>
        <taxon>Amygdaloideae</taxon>
        <taxon>Maleae</taxon>
        <taxon>Malus</taxon>
    </lineage>
</organism>
<dbReference type="AlphaFoldDB" id="A0A540NRK2"/>
<accession>A0A540NRK2</accession>
<dbReference type="Proteomes" id="UP000315295">
    <property type="component" value="Unassembled WGS sequence"/>
</dbReference>
<comment type="caution">
    <text evidence="1">The sequence shown here is derived from an EMBL/GenBank/DDBJ whole genome shotgun (WGS) entry which is preliminary data.</text>
</comment>
<name>A0A540NRK2_MALBA</name>
<sequence length="91" mass="10603">MEDFKKSNPVTFLRMWVQEIMKNITQPIGQLVRHDDASINSLNAMVIKVLIVIDVCMPLKWVLVVNEDEKLPTFISHENLFEVYFTVPNVK</sequence>
<dbReference type="STRING" id="106549.A0A540NRK2"/>
<gene>
    <name evidence="1" type="ORF">C1H46_001050</name>
</gene>
<evidence type="ECO:0000313" key="2">
    <source>
        <dbReference type="Proteomes" id="UP000315295"/>
    </source>
</evidence>
<proteinExistence type="predicted"/>
<keyword evidence="2" id="KW-1185">Reference proteome</keyword>
<protein>
    <submittedName>
        <fullName evidence="1">Uncharacterized protein</fullName>
    </submittedName>
</protein>
<reference evidence="1 2" key="1">
    <citation type="journal article" date="2019" name="G3 (Bethesda)">
        <title>Sequencing of a Wild Apple (Malus baccata) Genome Unravels the Differences Between Cultivated and Wild Apple Species Regarding Disease Resistance and Cold Tolerance.</title>
        <authorList>
            <person name="Chen X."/>
        </authorList>
    </citation>
    <scope>NUCLEOTIDE SEQUENCE [LARGE SCALE GENOMIC DNA]</scope>
    <source>
        <strain evidence="2">cv. Shandingzi</strain>
        <tissue evidence="1">Leaves</tissue>
    </source>
</reference>
<dbReference type="EMBL" id="VIEB01000012">
    <property type="protein sequence ID" value="TQE13243.1"/>
    <property type="molecule type" value="Genomic_DNA"/>
</dbReference>
<evidence type="ECO:0000313" key="1">
    <source>
        <dbReference type="EMBL" id="TQE13243.1"/>
    </source>
</evidence>